<dbReference type="RefSeq" id="WP_069436727.1">
    <property type="nucleotide sequence ID" value="NZ_LPWG01000010.1"/>
</dbReference>
<keyword evidence="2" id="KW-1185">Reference proteome</keyword>
<name>A0A1E3W314_9HYPH</name>
<evidence type="ECO:0000313" key="1">
    <source>
        <dbReference type="EMBL" id="ODR99891.1"/>
    </source>
</evidence>
<dbReference type="STRING" id="1774968.AUC68_01835"/>
<reference evidence="1 2" key="1">
    <citation type="journal article" date="2016" name="Environ. Microbiol.">
        <title>New Methyloceanibacter diversity from North Sea sediments includes methanotroph containing solely the soluble methane monooxygenase.</title>
        <authorList>
            <person name="Vekeman B."/>
            <person name="Kerckhof F.M."/>
            <person name="Cremers G."/>
            <person name="de Vos P."/>
            <person name="Vandamme P."/>
            <person name="Boon N."/>
            <person name="Op den Camp H.J."/>
            <person name="Heylen K."/>
        </authorList>
    </citation>
    <scope>NUCLEOTIDE SEQUENCE [LARGE SCALE GENOMIC DNA]</scope>
    <source>
        <strain evidence="1 2">R-67174</strain>
    </source>
</reference>
<protein>
    <submittedName>
        <fullName evidence="1">Uncharacterized protein</fullName>
    </submittedName>
</protein>
<dbReference type="AlphaFoldDB" id="A0A1E3W314"/>
<accession>A0A1E3W314</accession>
<proteinExistence type="predicted"/>
<gene>
    <name evidence="1" type="ORF">AUC68_01835</name>
</gene>
<comment type="caution">
    <text evidence="1">The sequence shown here is derived from an EMBL/GenBank/DDBJ whole genome shotgun (WGS) entry which is preliminary data.</text>
</comment>
<organism evidence="1 2">
    <name type="scientific">Methyloceanibacter methanicus</name>
    <dbReference type="NCBI Taxonomy" id="1774968"/>
    <lineage>
        <taxon>Bacteria</taxon>
        <taxon>Pseudomonadati</taxon>
        <taxon>Pseudomonadota</taxon>
        <taxon>Alphaproteobacteria</taxon>
        <taxon>Hyphomicrobiales</taxon>
        <taxon>Hyphomicrobiaceae</taxon>
        <taxon>Methyloceanibacter</taxon>
    </lineage>
</organism>
<sequence length="70" mass="7794">MFEIILMVCLAATGEQCTEYKLTDAQYEDAVSCIRESHGKADTWQRGNPKYTIIGTRCAKDAKIPPAPED</sequence>
<dbReference type="OrthoDB" id="7363897at2"/>
<dbReference type="Proteomes" id="UP000094501">
    <property type="component" value="Unassembled WGS sequence"/>
</dbReference>
<evidence type="ECO:0000313" key="2">
    <source>
        <dbReference type="Proteomes" id="UP000094501"/>
    </source>
</evidence>
<dbReference type="EMBL" id="LPWG01000010">
    <property type="protein sequence ID" value="ODR99891.1"/>
    <property type="molecule type" value="Genomic_DNA"/>
</dbReference>